<feature type="region of interest" description="Disordered" evidence="1">
    <location>
        <begin position="1"/>
        <end position="21"/>
    </location>
</feature>
<feature type="compositionally biased region" description="Basic and acidic residues" evidence="1">
    <location>
        <begin position="9"/>
        <end position="21"/>
    </location>
</feature>
<keyword evidence="3" id="KW-1185">Reference proteome</keyword>
<gene>
    <name evidence="2" type="ORF">G6F50_004707</name>
</gene>
<reference evidence="2 3" key="1">
    <citation type="journal article" date="2020" name="Microb. Genom.">
        <title>Genetic diversity of clinical and environmental Mucorales isolates obtained from an investigation of mucormycosis cases among solid organ transplant recipients.</title>
        <authorList>
            <person name="Nguyen M.H."/>
            <person name="Kaul D."/>
            <person name="Muto C."/>
            <person name="Cheng S.J."/>
            <person name="Richter R.A."/>
            <person name="Bruno V.M."/>
            <person name="Liu G."/>
            <person name="Beyhan S."/>
            <person name="Sundermann A.J."/>
            <person name="Mounaud S."/>
            <person name="Pasculle A.W."/>
            <person name="Nierman W.C."/>
            <person name="Driscoll E."/>
            <person name="Cumbie R."/>
            <person name="Clancy C.J."/>
            <person name="Dupont C.L."/>
        </authorList>
    </citation>
    <scope>NUCLEOTIDE SEQUENCE [LARGE SCALE GENOMIC DNA]</scope>
    <source>
        <strain evidence="2 3">GL24</strain>
    </source>
</reference>
<evidence type="ECO:0000256" key="1">
    <source>
        <dbReference type="SAM" id="MobiDB-lite"/>
    </source>
</evidence>
<name>A0A9P6Z5X4_9FUNG</name>
<comment type="caution">
    <text evidence="2">The sequence shown here is derived from an EMBL/GenBank/DDBJ whole genome shotgun (WGS) entry which is preliminary data.</text>
</comment>
<dbReference type="AlphaFoldDB" id="A0A9P6Z5X4"/>
<proteinExistence type="predicted"/>
<dbReference type="OMA" id="ESRDPIM"/>
<protein>
    <submittedName>
        <fullName evidence="2">Uncharacterized protein</fullName>
    </submittedName>
</protein>
<evidence type="ECO:0000313" key="3">
    <source>
        <dbReference type="Proteomes" id="UP000740926"/>
    </source>
</evidence>
<accession>A0A9P6Z5X4</accession>
<dbReference type="EMBL" id="JAANIU010000581">
    <property type="protein sequence ID" value="KAG1571323.1"/>
    <property type="molecule type" value="Genomic_DNA"/>
</dbReference>
<evidence type="ECO:0000313" key="2">
    <source>
        <dbReference type="EMBL" id="KAG1571323.1"/>
    </source>
</evidence>
<organism evidence="2 3">
    <name type="scientific">Rhizopus delemar</name>
    <dbReference type="NCBI Taxonomy" id="936053"/>
    <lineage>
        <taxon>Eukaryota</taxon>
        <taxon>Fungi</taxon>
        <taxon>Fungi incertae sedis</taxon>
        <taxon>Mucoromycota</taxon>
        <taxon>Mucoromycotina</taxon>
        <taxon>Mucoromycetes</taxon>
        <taxon>Mucorales</taxon>
        <taxon>Mucorineae</taxon>
        <taxon>Rhizopodaceae</taxon>
        <taxon>Rhizopus</taxon>
    </lineage>
</organism>
<sequence length="99" mass="11492">MSHTNSPHHHTENRDPIMEDDHFSLRFGNPIQIIHDTPKHEIDPFEPSKNHMPTVLAGVLKEEGKMKKKEPVTIIRDTTCNEYFHNKNGTVDEIDHTQD</sequence>
<dbReference type="Proteomes" id="UP000740926">
    <property type="component" value="Unassembled WGS sequence"/>
</dbReference>